<keyword evidence="2" id="KW-1185">Reference proteome</keyword>
<accession>A0ACC0U690</accession>
<sequence>MSGYKNFAIVGAGLIGSVVTQQFLKDKAAGTVNQVVVLTREGSKTSIEGDAKVIPVDYTNKESLKRALAGIDVVISTIAGVALPLQGGIAEAAKEVGVKLFVPSEFGVPTEGATEGLFGAKARVQDQLKAVGLSYALFYTGPFADFIWASFLDLDVTKGKVSVGGDGNKQISLTSRSDIARYISYVLTHLPAEQLNDRSFTIAGDNKVCAWGHIRSSVFDGNVPKQSFNEIFKAYEEKTGKKLDVTYIPVSEYDARLAVNPQDFAAVLHKLWATTGPFRKNDNHLYPDWNPSAAIDNVPVA</sequence>
<name>A0ACC0U690_9AGAM</name>
<evidence type="ECO:0000313" key="1">
    <source>
        <dbReference type="EMBL" id="KAI9507199.1"/>
    </source>
</evidence>
<comment type="caution">
    <text evidence="1">The sequence shown here is derived from an EMBL/GenBank/DDBJ whole genome shotgun (WGS) entry which is preliminary data.</text>
</comment>
<proteinExistence type="predicted"/>
<evidence type="ECO:0000313" key="2">
    <source>
        <dbReference type="Proteomes" id="UP001207468"/>
    </source>
</evidence>
<reference evidence="1" key="1">
    <citation type="submission" date="2021-03" db="EMBL/GenBank/DDBJ databases">
        <title>Evolutionary priming and transition to the ectomycorrhizal habit in an iconic lineage of mushroom-forming fungi: is preadaptation a requirement?</title>
        <authorList>
            <consortium name="DOE Joint Genome Institute"/>
            <person name="Looney B.P."/>
            <person name="Miyauchi S."/>
            <person name="Morin E."/>
            <person name="Drula E."/>
            <person name="Courty P.E."/>
            <person name="Chicoki N."/>
            <person name="Fauchery L."/>
            <person name="Kohler A."/>
            <person name="Kuo A."/>
            <person name="LaButti K."/>
            <person name="Pangilinan J."/>
            <person name="Lipzen A."/>
            <person name="Riley R."/>
            <person name="Andreopoulos W."/>
            <person name="He G."/>
            <person name="Johnson J."/>
            <person name="Barry K.W."/>
            <person name="Grigoriev I.V."/>
            <person name="Nagy L."/>
            <person name="Hibbett D."/>
            <person name="Henrissat B."/>
            <person name="Matheny P.B."/>
            <person name="Labbe J."/>
            <person name="Martin A.F."/>
        </authorList>
    </citation>
    <scope>NUCLEOTIDE SEQUENCE</scope>
    <source>
        <strain evidence="1">BPL698</strain>
    </source>
</reference>
<gene>
    <name evidence="1" type="ORF">F5148DRAFT_1368593</name>
</gene>
<dbReference type="EMBL" id="JAGFNK010000136">
    <property type="protein sequence ID" value="KAI9507199.1"/>
    <property type="molecule type" value="Genomic_DNA"/>
</dbReference>
<dbReference type="Proteomes" id="UP001207468">
    <property type="component" value="Unassembled WGS sequence"/>
</dbReference>
<organism evidence="1 2">
    <name type="scientific">Russula earlei</name>
    <dbReference type="NCBI Taxonomy" id="71964"/>
    <lineage>
        <taxon>Eukaryota</taxon>
        <taxon>Fungi</taxon>
        <taxon>Dikarya</taxon>
        <taxon>Basidiomycota</taxon>
        <taxon>Agaricomycotina</taxon>
        <taxon>Agaricomycetes</taxon>
        <taxon>Russulales</taxon>
        <taxon>Russulaceae</taxon>
        <taxon>Russula</taxon>
    </lineage>
</organism>
<protein>
    <submittedName>
        <fullName evidence="1">NAD-P-binding protein</fullName>
    </submittedName>
</protein>